<evidence type="ECO:0000313" key="2">
    <source>
        <dbReference type="EMBL" id="KKK76457.1"/>
    </source>
</evidence>
<proteinExistence type="predicted"/>
<organism evidence="2">
    <name type="scientific">marine sediment metagenome</name>
    <dbReference type="NCBI Taxonomy" id="412755"/>
    <lineage>
        <taxon>unclassified sequences</taxon>
        <taxon>metagenomes</taxon>
        <taxon>ecological metagenomes</taxon>
    </lineage>
</organism>
<name>A0A0F8Y4X8_9ZZZZ</name>
<dbReference type="EMBL" id="LAZR01055396">
    <property type="protein sequence ID" value="KKK76457.1"/>
    <property type="molecule type" value="Genomic_DNA"/>
</dbReference>
<comment type="caution">
    <text evidence="2">The sequence shown here is derived from an EMBL/GenBank/DDBJ whole genome shotgun (WGS) entry which is preliminary data.</text>
</comment>
<dbReference type="AlphaFoldDB" id="A0A0F8Y4X8"/>
<sequence length="115" mass="12752">MKVLVCGSRLWTDPWLILAELRKLPSDVTIIHGGARGADRLGGTMAEGIGLKVIEVPAEWGRYGRSAGPIRNQKMLDMKPDLVLAFHEDIRTSKGTKHMVMIARKAGIETRVFDK</sequence>
<accession>A0A0F8Y4X8</accession>
<dbReference type="InterPro" id="IPR019627">
    <property type="entry name" value="YAcAr"/>
</dbReference>
<feature type="domain" description="YspA cpYpsA-related SLOG" evidence="1">
    <location>
        <begin position="1"/>
        <end position="63"/>
    </location>
</feature>
<evidence type="ECO:0000259" key="1">
    <source>
        <dbReference type="Pfam" id="PF10686"/>
    </source>
</evidence>
<gene>
    <name evidence="2" type="ORF">LCGC14_2863440</name>
</gene>
<dbReference type="Pfam" id="PF10686">
    <property type="entry name" value="YAcAr"/>
    <property type="match status" value="1"/>
</dbReference>
<protein>
    <recommendedName>
        <fullName evidence="1">YspA cpYpsA-related SLOG domain-containing protein</fullName>
    </recommendedName>
</protein>
<reference evidence="2" key="1">
    <citation type="journal article" date="2015" name="Nature">
        <title>Complex archaea that bridge the gap between prokaryotes and eukaryotes.</title>
        <authorList>
            <person name="Spang A."/>
            <person name="Saw J.H."/>
            <person name="Jorgensen S.L."/>
            <person name="Zaremba-Niedzwiedzka K."/>
            <person name="Martijn J."/>
            <person name="Lind A.E."/>
            <person name="van Eijk R."/>
            <person name="Schleper C."/>
            <person name="Guy L."/>
            <person name="Ettema T.J."/>
        </authorList>
    </citation>
    <scope>NUCLEOTIDE SEQUENCE</scope>
</reference>